<organism evidence="1 2">
    <name type="scientific">Trypanosoma theileri</name>
    <dbReference type="NCBI Taxonomy" id="67003"/>
    <lineage>
        <taxon>Eukaryota</taxon>
        <taxon>Discoba</taxon>
        <taxon>Euglenozoa</taxon>
        <taxon>Kinetoplastea</taxon>
        <taxon>Metakinetoplastina</taxon>
        <taxon>Trypanosomatida</taxon>
        <taxon>Trypanosomatidae</taxon>
        <taxon>Trypanosoma</taxon>
    </lineage>
</organism>
<dbReference type="OrthoDB" id="241072at2759"/>
<dbReference type="AlphaFoldDB" id="A0A1X0P779"/>
<proteinExistence type="predicted"/>
<protein>
    <submittedName>
        <fullName evidence="1">Uncharacterized protein</fullName>
    </submittedName>
</protein>
<dbReference type="GeneID" id="39981208"/>
<dbReference type="EMBL" id="NBCO01000002">
    <property type="protein sequence ID" value="ORC92784.1"/>
    <property type="molecule type" value="Genomic_DNA"/>
</dbReference>
<evidence type="ECO:0000313" key="1">
    <source>
        <dbReference type="EMBL" id="ORC92784.1"/>
    </source>
</evidence>
<comment type="caution">
    <text evidence="1">The sequence shown here is derived from an EMBL/GenBank/DDBJ whole genome shotgun (WGS) entry which is preliminary data.</text>
</comment>
<gene>
    <name evidence="1" type="ORF">TM35_000021100</name>
</gene>
<reference evidence="1 2" key="1">
    <citation type="submission" date="2017-03" db="EMBL/GenBank/DDBJ databases">
        <title>An alternative strategy for trypanosome survival in the mammalian bloodstream revealed through genome and transcriptome analysis of the ubiquitous bovine parasite Trypanosoma (Megatrypanum) theileri.</title>
        <authorList>
            <person name="Kelly S."/>
            <person name="Ivens A."/>
            <person name="Mott A."/>
            <person name="O'Neill E."/>
            <person name="Emms D."/>
            <person name="Macleod O."/>
            <person name="Voorheis P."/>
            <person name="Matthews J."/>
            <person name="Matthews K."/>
            <person name="Carrington M."/>
        </authorList>
    </citation>
    <scope>NUCLEOTIDE SEQUENCE [LARGE SCALE GENOMIC DNA]</scope>
    <source>
        <strain evidence="1">Edinburgh</strain>
    </source>
</reference>
<evidence type="ECO:0000313" key="2">
    <source>
        <dbReference type="Proteomes" id="UP000192257"/>
    </source>
</evidence>
<accession>A0A1X0P779</accession>
<dbReference type="VEuPathDB" id="TriTrypDB:TM35_000021100"/>
<dbReference type="Proteomes" id="UP000192257">
    <property type="component" value="Unassembled WGS sequence"/>
</dbReference>
<keyword evidence="2" id="KW-1185">Reference proteome</keyword>
<dbReference type="RefSeq" id="XP_028886850.1">
    <property type="nucleotide sequence ID" value="XM_029021428.1"/>
</dbReference>
<name>A0A1X0P779_9TRYP</name>
<sequence length="270" mass="29719">MIGCVPPAGYIKTHDGRTIPPRVVNKGINSNWITSQNVEKGEILWSENLFVFCGGVSEDNLSVLTENVEWNQLASAVWNAMVSKGGERVTFWAMGFNALARVLLVASNSPNSIGSFFIESRSVSPQRDYIPVSLATLLVKGMEKLKGVSPFPPVVATWLLMTLQERIFPLSKDSSSEMKVKLNGFLFLSRKAAIVPIEKAANAKLSVSKITQTGDVILHCVATKTIAEGAQVRLHMGRSIAESMDIPNNWKDAWNNYCSLMEKRLLLGIH</sequence>